<sequence length="220" mass="24268">MQGKTGIHDPVAYHAWYSTPRGSRIAGQELELMLKLLPFKPGEKLLDVGCGTGYFSSRFTDAGLTVTGLDPDPAALGFARKLDQRIGHIQGHSGALPFTDGAFDHSAAVTSLCFVADPARALEELWRVSRKSVILGLLYRRSLLWLYKAGRGSYQGARWDLLDEVRQWTQGLQPTPEIRAGWTVFFPSGGAIAQRLDRFIPDSLPLGGFLVVCLYRRSGF</sequence>
<evidence type="ECO:0000259" key="1">
    <source>
        <dbReference type="Pfam" id="PF08241"/>
    </source>
</evidence>
<dbReference type="PANTHER" id="PTHR42912">
    <property type="entry name" value="METHYLTRANSFERASE"/>
    <property type="match status" value="1"/>
</dbReference>
<dbReference type="InterPro" id="IPR013216">
    <property type="entry name" value="Methyltransf_11"/>
</dbReference>
<comment type="caution">
    <text evidence="2">The sequence shown here is derived from an EMBL/GenBank/DDBJ whole genome shotgun (WGS) entry which is preliminary data.</text>
</comment>
<dbReference type="Proteomes" id="UP000051276">
    <property type="component" value="Unassembled WGS sequence"/>
</dbReference>
<dbReference type="OrthoDB" id="9777830at2"/>
<dbReference type="Proteomes" id="UP000051634">
    <property type="component" value="Unassembled WGS sequence"/>
</dbReference>
<proteinExistence type="predicted"/>
<dbReference type="SUPFAM" id="SSF53335">
    <property type="entry name" value="S-adenosyl-L-methionine-dependent methyltransferases"/>
    <property type="match status" value="1"/>
</dbReference>
<accession>A0A0T5YUW8</accession>
<dbReference type="Pfam" id="PF08241">
    <property type="entry name" value="Methyltransf_11"/>
    <property type="match status" value="1"/>
</dbReference>
<dbReference type="RefSeq" id="WP_057957201.1">
    <property type="nucleotide sequence ID" value="NZ_KQ557014.1"/>
</dbReference>
<evidence type="ECO:0000313" key="3">
    <source>
        <dbReference type="EMBL" id="KRT57660.1"/>
    </source>
</evidence>
<dbReference type="AlphaFoldDB" id="A0A0T5YUW8"/>
<organism evidence="2 5">
    <name type="scientific">endosymbiont of Ridgeia piscesae</name>
    <dbReference type="NCBI Taxonomy" id="54398"/>
    <lineage>
        <taxon>Bacteria</taxon>
        <taxon>Pseudomonadati</taxon>
        <taxon>Pseudomonadota</taxon>
        <taxon>Gammaproteobacteria</taxon>
        <taxon>sulfur-oxidizing symbionts</taxon>
    </lineage>
</organism>
<keyword evidence="2" id="KW-0808">Transferase</keyword>
<dbReference type="GO" id="GO:0032259">
    <property type="term" value="P:methylation"/>
    <property type="evidence" value="ECO:0007669"/>
    <property type="project" value="UniProtKB-KW"/>
</dbReference>
<dbReference type="GO" id="GO:0008757">
    <property type="term" value="F:S-adenosylmethionine-dependent methyltransferase activity"/>
    <property type="evidence" value="ECO:0007669"/>
    <property type="project" value="InterPro"/>
</dbReference>
<dbReference type="CDD" id="cd02440">
    <property type="entry name" value="AdoMet_MTases"/>
    <property type="match status" value="1"/>
</dbReference>
<dbReference type="EMBL" id="LMXI01000496">
    <property type="protein sequence ID" value="KRT57660.1"/>
    <property type="molecule type" value="Genomic_DNA"/>
</dbReference>
<evidence type="ECO:0000313" key="4">
    <source>
        <dbReference type="Proteomes" id="UP000051276"/>
    </source>
</evidence>
<dbReference type="InterPro" id="IPR050508">
    <property type="entry name" value="Methyltransf_Superfamily"/>
</dbReference>
<name>A0A0T5YUW8_9GAMM</name>
<dbReference type="EMBL" id="LDXT01000091">
    <property type="protein sequence ID" value="KRT54391.1"/>
    <property type="molecule type" value="Genomic_DNA"/>
</dbReference>
<dbReference type="STRING" id="54398.Ga0074115_10527"/>
<dbReference type="Gene3D" id="3.40.50.150">
    <property type="entry name" value="Vaccinia Virus protein VP39"/>
    <property type="match status" value="1"/>
</dbReference>
<gene>
    <name evidence="2" type="ORF">Ga0074115_10527</name>
    <name evidence="3" type="ORF">Ga0076813_11984</name>
</gene>
<evidence type="ECO:0000313" key="5">
    <source>
        <dbReference type="Proteomes" id="UP000051634"/>
    </source>
</evidence>
<protein>
    <submittedName>
        <fullName evidence="2 3">Methyltransferase domain</fullName>
    </submittedName>
</protein>
<evidence type="ECO:0000313" key="2">
    <source>
        <dbReference type="EMBL" id="KRT54391.1"/>
    </source>
</evidence>
<dbReference type="InterPro" id="IPR029063">
    <property type="entry name" value="SAM-dependent_MTases_sf"/>
</dbReference>
<reference evidence="4 5" key="1">
    <citation type="submission" date="2015-11" db="EMBL/GenBank/DDBJ databases">
        <title>The genome of Candidatus Endoriftia persephone in Ridgeia piscesae and population structure of the North Eastern Pacific vestimentiferan symbionts.</title>
        <authorList>
            <person name="Perez M."/>
            <person name="Juniper K.S."/>
        </authorList>
    </citation>
    <scope>NUCLEOTIDE SEQUENCE [LARGE SCALE GENOMIC DNA]</scope>
    <source>
        <strain evidence="3">Ind10</strain>
        <strain evidence="2">Ind11</strain>
    </source>
</reference>
<keyword evidence="2" id="KW-0489">Methyltransferase</keyword>
<keyword evidence="5" id="KW-1185">Reference proteome</keyword>
<feature type="domain" description="Methyltransferase type 11" evidence="1">
    <location>
        <begin position="46"/>
        <end position="131"/>
    </location>
</feature>